<dbReference type="Proteomes" id="UP000522163">
    <property type="component" value="Unassembled WGS sequence"/>
</dbReference>
<evidence type="ECO:0000256" key="1">
    <source>
        <dbReference type="SAM" id="Phobius"/>
    </source>
</evidence>
<dbReference type="GeneID" id="85013826"/>
<dbReference type="RefSeq" id="WP_183681919.1">
    <property type="nucleotide sequence ID" value="NZ_CAUQVT010000039.1"/>
</dbReference>
<name>A0A7W9W0X8_9FIRM</name>
<feature type="transmembrane region" description="Helical" evidence="1">
    <location>
        <begin position="130"/>
        <end position="148"/>
    </location>
</feature>
<organism evidence="2 3">
    <name type="scientific">Oribacterium sinus</name>
    <dbReference type="NCBI Taxonomy" id="237576"/>
    <lineage>
        <taxon>Bacteria</taxon>
        <taxon>Bacillati</taxon>
        <taxon>Bacillota</taxon>
        <taxon>Clostridia</taxon>
        <taxon>Lachnospirales</taxon>
        <taxon>Lachnospiraceae</taxon>
        <taxon>Oribacterium</taxon>
    </lineage>
</organism>
<gene>
    <name evidence="2" type="ORF">HNQ46_000256</name>
</gene>
<feature type="transmembrane region" description="Helical" evidence="1">
    <location>
        <begin position="6"/>
        <end position="33"/>
    </location>
</feature>
<comment type="caution">
    <text evidence="2">The sequence shown here is derived from an EMBL/GenBank/DDBJ whole genome shotgun (WGS) entry which is preliminary data.</text>
</comment>
<keyword evidence="1" id="KW-0812">Transmembrane</keyword>
<keyword evidence="1" id="KW-1133">Transmembrane helix</keyword>
<dbReference type="EMBL" id="JACHHH010000001">
    <property type="protein sequence ID" value="MBB6040295.1"/>
    <property type="molecule type" value="Genomic_DNA"/>
</dbReference>
<dbReference type="AlphaFoldDB" id="A0A7W9W0X8"/>
<feature type="transmembrane region" description="Helical" evidence="1">
    <location>
        <begin position="94"/>
        <end position="115"/>
    </location>
</feature>
<sequence>MSYLQIFALLGAFLIPFILLWLICYGLEAYALYTLAKNNGQEDKAILAFIPYVNRGLYAYFAGDQEMFGNQVPTIASAAIMGVLPLLGGFVGGALWGLVGIIFTIVVIIVSFYNYKAVYGKMSSVSDSTLFGVLAAVISLCRVIFIFLHRNDILVEDGDIVE</sequence>
<accession>A0A7W9W0X8</accession>
<evidence type="ECO:0000313" key="2">
    <source>
        <dbReference type="EMBL" id="MBB6040295.1"/>
    </source>
</evidence>
<protein>
    <submittedName>
        <fullName evidence="2">Uncharacterized protein</fullName>
    </submittedName>
</protein>
<proteinExistence type="predicted"/>
<keyword evidence="1" id="KW-0472">Membrane</keyword>
<evidence type="ECO:0000313" key="3">
    <source>
        <dbReference type="Proteomes" id="UP000522163"/>
    </source>
</evidence>
<reference evidence="2 3" key="1">
    <citation type="submission" date="2020-08" db="EMBL/GenBank/DDBJ databases">
        <title>Genomic Encyclopedia of Type Strains, Phase IV (KMG-IV): sequencing the most valuable type-strain genomes for metagenomic binning, comparative biology and taxonomic classification.</title>
        <authorList>
            <person name="Goeker M."/>
        </authorList>
    </citation>
    <scope>NUCLEOTIDE SEQUENCE [LARGE SCALE GENOMIC DNA]</scope>
    <source>
        <strain evidence="2 3">DSM 17245</strain>
    </source>
</reference>